<dbReference type="InParanoid" id="D7TNQ1"/>
<keyword evidence="3" id="KW-1185">Reference proteome</keyword>
<evidence type="ECO:0000256" key="1">
    <source>
        <dbReference type="SAM" id="MobiDB-lite"/>
    </source>
</evidence>
<feature type="region of interest" description="Disordered" evidence="1">
    <location>
        <begin position="33"/>
        <end position="62"/>
    </location>
</feature>
<organism evidence="2 3">
    <name type="scientific">Vitis vinifera</name>
    <name type="common">Grape</name>
    <dbReference type="NCBI Taxonomy" id="29760"/>
    <lineage>
        <taxon>Eukaryota</taxon>
        <taxon>Viridiplantae</taxon>
        <taxon>Streptophyta</taxon>
        <taxon>Embryophyta</taxon>
        <taxon>Tracheophyta</taxon>
        <taxon>Spermatophyta</taxon>
        <taxon>Magnoliopsida</taxon>
        <taxon>eudicotyledons</taxon>
        <taxon>Gunneridae</taxon>
        <taxon>Pentapetalae</taxon>
        <taxon>rosids</taxon>
        <taxon>Vitales</taxon>
        <taxon>Vitaceae</taxon>
        <taxon>Viteae</taxon>
        <taxon>Vitis</taxon>
    </lineage>
</organism>
<dbReference type="EMBL" id="FN596002">
    <property type="protein sequence ID" value="CBI32124.3"/>
    <property type="molecule type" value="Genomic_DNA"/>
</dbReference>
<evidence type="ECO:0000313" key="2">
    <source>
        <dbReference type="EMBL" id="CBI32124.3"/>
    </source>
</evidence>
<sequence>MRDERCKWEGYIKGRGGLGWWWRRRRSSARTGHVSRWEKLKPKGSRKRGERAKTLSFSDGGL</sequence>
<dbReference type="AlphaFoldDB" id="D7TNQ1"/>
<protein>
    <submittedName>
        <fullName evidence="2">Uncharacterized protein</fullName>
    </submittedName>
</protein>
<proteinExistence type="predicted"/>
<gene>
    <name evidence="2" type="ordered locus">VIT_01s0026g00290</name>
</gene>
<name>D7TNQ1_VITVI</name>
<accession>D7TNQ1</accession>
<evidence type="ECO:0000313" key="3">
    <source>
        <dbReference type="Proteomes" id="UP000009183"/>
    </source>
</evidence>
<dbReference type="PaxDb" id="29760-VIT_01s0026g00290.t01"/>
<dbReference type="HOGENOM" id="CLU_2908648_0_0_1"/>
<reference evidence="3" key="1">
    <citation type="journal article" date="2007" name="Nature">
        <title>The grapevine genome sequence suggests ancestral hexaploidization in major angiosperm phyla.</title>
        <authorList>
            <consortium name="The French-Italian Public Consortium for Grapevine Genome Characterization."/>
            <person name="Jaillon O."/>
            <person name="Aury J.-M."/>
            <person name="Noel B."/>
            <person name="Policriti A."/>
            <person name="Clepet C."/>
            <person name="Casagrande A."/>
            <person name="Choisne N."/>
            <person name="Aubourg S."/>
            <person name="Vitulo N."/>
            <person name="Jubin C."/>
            <person name="Vezzi A."/>
            <person name="Legeai F."/>
            <person name="Hugueney P."/>
            <person name="Dasilva C."/>
            <person name="Horner D."/>
            <person name="Mica E."/>
            <person name="Jublot D."/>
            <person name="Poulain J."/>
            <person name="Bruyere C."/>
            <person name="Billault A."/>
            <person name="Segurens B."/>
            <person name="Gouyvenoux M."/>
            <person name="Ugarte E."/>
            <person name="Cattonaro F."/>
            <person name="Anthouard V."/>
            <person name="Vico V."/>
            <person name="Del Fabbro C."/>
            <person name="Alaux M."/>
            <person name="Di Gaspero G."/>
            <person name="Dumas V."/>
            <person name="Felice N."/>
            <person name="Paillard S."/>
            <person name="Juman I."/>
            <person name="Moroldo M."/>
            <person name="Scalabrin S."/>
            <person name="Canaguier A."/>
            <person name="Le Clainche I."/>
            <person name="Malacrida G."/>
            <person name="Durand E."/>
            <person name="Pesole G."/>
            <person name="Laucou V."/>
            <person name="Chatelet P."/>
            <person name="Merdinoglu D."/>
            <person name="Delledonne M."/>
            <person name="Pezzotti M."/>
            <person name="Lecharny A."/>
            <person name="Scarpelli C."/>
            <person name="Artiguenave F."/>
            <person name="Pe M.E."/>
            <person name="Valle G."/>
            <person name="Morgante M."/>
            <person name="Caboche M."/>
            <person name="Adam-Blondon A.-F."/>
            <person name="Weissenbach J."/>
            <person name="Quetier F."/>
            <person name="Wincker P."/>
        </authorList>
    </citation>
    <scope>NUCLEOTIDE SEQUENCE [LARGE SCALE GENOMIC DNA]</scope>
    <source>
        <strain evidence="3">cv. Pinot noir / PN40024</strain>
    </source>
</reference>
<dbReference type="Proteomes" id="UP000009183">
    <property type="component" value="Chromosome 1"/>
</dbReference>